<feature type="domain" description="HNH" evidence="1">
    <location>
        <begin position="57"/>
        <end position="89"/>
    </location>
</feature>
<sequence length="154" mass="17972">MGAKQRERIVRYRQLSFIRQGGRCYYCNRRMWERSAEHRLDAMRRLGLTRTELKFRLCTAEHLQRKADQGTNARKNIVAACFDCNQSRGETCPTVHKANRYLPEPVQDDPEIKQIFTRLKNMGPRTAPAIELYAKAKFLRTAQLARELGMEVAL</sequence>
<evidence type="ECO:0000313" key="3">
    <source>
        <dbReference type="Proteomes" id="UP000258927"/>
    </source>
</evidence>
<dbReference type="RefSeq" id="WP_117395622.1">
    <property type="nucleotide sequence ID" value="NZ_CP021330.1"/>
</dbReference>
<dbReference type="GO" id="GO:0008270">
    <property type="term" value="F:zinc ion binding"/>
    <property type="evidence" value="ECO:0007669"/>
    <property type="project" value="InterPro"/>
</dbReference>
<keyword evidence="3" id="KW-1185">Reference proteome</keyword>
<dbReference type="Pfam" id="PF01844">
    <property type="entry name" value="HNH"/>
    <property type="match status" value="1"/>
</dbReference>
<dbReference type="InterPro" id="IPR002711">
    <property type="entry name" value="HNH"/>
</dbReference>
<gene>
    <name evidence="2" type="ORF">MXMO3_01761</name>
</gene>
<reference evidence="2 3" key="1">
    <citation type="submission" date="2017-05" db="EMBL/GenBank/DDBJ databases">
        <title>Genome Analysis of Maritalea myrionectae HL2708#5.</title>
        <authorList>
            <consortium name="Cotde Inc.-PKNU"/>
            <person name="Jang D."/>
            <person name="Oh H.-M."/>
        </authorList>
    </citation>
    <scope>NUCLEOTIDE SEQUENCE [LARGE SCALE GENOMIC DNA]</scope>
    <source>
        <strain evidence="2 3">HL2708#5</strain>
    </source>
</reference>
<dbReference type="AlphaFoldDB" id="A0A2R4MEH3"/>
<dbReference type="Gene3D" id="1.10.30.50">
    <property type="match status" value="1"/>
</dbReference>
<proteinExistence type="predicted"/>
<dbReference type="EMBL" id="CP021330">
    <property type="protein sequence ID" value="AVX04286.1"/>
    <property type="molecule type" value="Genomic_DNA"/>
</dbReference>
<name>A0A2R4MEH3_9HYPH</name>
<evidence type="ECO:0000313" key="2">
    <source>
        <dbReference type="EMBL" id="AVX04286.1"/>
    </source>
</evidence>
<dbReference type="GO" id="GO:0004519">
    <property type="term" value="F:endonuclease activity"/>
    <property type="evidence" value="ECO:0007669"/>
    <property type="project" value="InterPro"/>
</dbReference>
<evidence type="ECO:0000259" key="1">
    <source>
        <dbReference type="Pfam" id="PF01844"/>
    </source>
</evidence>
<dbReference type="KEGG" id="mmyr:MXMO3_01761"/>
<dbReference type="Proteomes" id="UP000258927">
    <property type="component" value="Chromosome"/>
</dbReference>
<protein>
    <recommendedName>
        <fullName evidence="1">HNH domain-containing protein</fullName>
    </recommendedName>
</protein>
<dbReference type="GO" id="GO:0003676">
    <property type="term" value="F:nucleic acid binding"/>
    <property type="evidence" value="ECO:0007669"/>
    <property type="project" value="InterPro"/>
</dbReference>
<accession>A0A2R4MEH3</accession>
<organism evidence="2 3">
    <name type="scientific">Maritalea myrionectae</name>
    <dbReference type="NCBI Taxonomy" id="454601"/>
    <lineage>
        <taxon>Bacteria</taxon>
        <taxon>Pseudomonadati</taxon>
        <taxon>Pseudomonadota</taxon>
        <taxon>Alphaproteobacteria</taxon>
        <taxon>Hyphomicrobiales</taxon>
        <taxon>Devosiaceae</taxon>
        <taxon>Maritalea</taxon>
    </lineage>
</organism>